<dbReference type="Gene3D" id="3.40.50.980">
    <property type="match status" value="2"/>
</dbReference>
<dbReference type="Gene3D" id="3.30.300.30">
    <property type="match status" value="1"/>
</dbReference>
<dbReference type="Gene3D" id="2.30.38.10">
    <property type="entry name" value="Luciferase, Domain 3"/>
    <property type="match status" value="1"/>
</dbReference>
<dbReference type="Proteomes" id="UP000027265">
    <property type="component" value="Unassembled WGS sequence"/>
</dbReference>
<feature type="domain" description="AMP-dependent synthetase/ligase" evidence="2">
    <location>
        <begin position="259"/>
        <end position="421"/>
    </location>
</feature>
<accession>A0A067QL60</accession>
<dbReference type="EMBL" id="KL197710">
    <property type="protein sequence ID" value="KDQ63356.1"/>
    <property type="molecule type" value="Genomic_DNA"/>
</dbReference>
<dbReference type="InParanoid" id="A0A067QL60"/>
<reference evidence="5" key="1">
    <citation type="journal article" date="2014" name="Proc. Natl. Acad. Sci. U.S.A.">
        <title>Extensive sampling of basidiomycete genomes demonstrates inadequacy of the white-rot/brown-rot paradigm for wood decay fungi.</title>
        <authorList>
            <person name="Riley R."/>
            <person name="Salamov A.A."/>
            <person name="Brown D.W."/>
            <person name="Nagy L.G."/>
            <person name="Floudas D."/>
            <person name="Held B.W."/>
            <person name="Levasseur A."/>
            <person name="Lombard V."/>
            <person name="Morin E."/>
            <person name="Otillar R."/>
            <person name="Lindquist E.A."/>
            <person name="Sun H."/>
            <person name="LaButti K.M."/>
            <person name="Schmutz J."/>
            <person name="Jabbour D."/>
            <person name="Luo H."/>
            <person name="Baker S.E."/>
            <person name="Pisabarro A.G."/>
            <person name="Walton J.D."/>
            <person name="Blanchette R.A."/>
            <person name="Henrissat B."/>
            <person name="Martin F."/>
            <person name="Cullen D."/>
            <person name="Hibbett D.S."/>
            <person name="Grigoriev I.V."/>
        </authorList>
    </citation>
    <scope>NUCLEOTIDE SEQUENCE [LARGE SCALE GENOMIC DNA]</scope>
    <source>
        <strain evidence="5">MUCL 33604</strain>
    </source>
</reference>
<dbReference type="Pfam" id="PF13193">
    <property type="entry name" value="AMP-binding_C"/>
    <property type="match status" value="1"/>
</dbReference>
<evidence type="ECO:0000259" key="2">
    <source>
        <dbReference type="Pfam" id="PF00501"/>
    </source>
</evidence>
<evidence type="ECO:0000259" key="3">
    <source>
        <dbReference type="Pfam" id="PF13193"/>
    </source>
</evidence>
<dbReference type="Pfam" id="PF00501">
    <property type="entry name" value="AMP-binding"/>
    <property type="match status" value="2"/>
</dbReference>
<feature type="transmembrane region" description="Helical" evidence="1">
    <location>
        <begin position="237"/>
        <end position="255"/>
    </location>
</feature>
<dbReference type="InterPro" id="IPR025110">
    <property type="entry name" value="AMP-bd_C"/>
</dbReference>
<keyword evidence="5" id="KW-1185">Reference proteome</keyword>
<gene>
    <name evidence="4" type="ORF">JAAARDRAFT_188937</name>
</gene>
<evidence type="ECO:0008006" key="6">
    <source>
        <dbReference type="Google" id="ProtNLM"/>
    </source>
</evidence>
<dbReference type="PANTHER" id="PTHR24096:SF422">
    <property type="entry name" value="BCDNA.GH02901"/>
    <property type="match status" value="1"/>
</dbReference>
<proteinExistence type="predicted"/>
<dbReference type="OrthoDB" id="6509636at2759"/>
<dbReference type="GO" id="GO:0016405">
    <property type="term" value="F:CoA-ligase activity"/>
    <property type="evidence" value="ECO:0007669"/>
    <property type="project" value="TreeGrafter"/>
</dbReference>
<keyword evidence="1" id="KW-0472">Membrane</keyword>
<dbReference type="HOGENOM" id="CLU_000022_59_2_1"/>
<evidence type="ECO:0000313" key="5">
    <source>
        <dbReference type="Proteomes" id="UP000027265"/>
    </source>
</evidence>
<feature type="domain" description="AMP-binding enzyme C-terminal" evidence="3">
    <location>
        <begin position="457"/>
        <end position="543"/>
    </location>
</feature>
<evidence type="ECO:0000256" key="1">
    <source>
        <dbReference type="SAM" id="Phobius"/>
    </source>
</evidence>
<protein>
    <recommendedName>
        <fullName evidence="6">AMP-dependent synthetase/ligase domain-containing protein</fullName>
    </recommendedName>
</protein>
<dbReference type="InterPro" id="IPR000873">
    <property type="entry name" value="AMP-dep_synth/lig_dom"/>
</dbReference>
<organism evidence="4 5">
    <name type="scientific">Jaapia argillacea MUCL 33604</name>
    <dbReference type="NCBI Taxonomy" id="933084"/>
    <lineage>
        <taxon>Eukaryota</taxon>
        <taxon>Fungi</taxon>
        <taxon>Dikarya</taxon>
        <taxon>Basidiomycota</taxon>
        <taxon>Agaricomycotina</taxon>
        <taxon>Agaricomycetes</taxon>
        <taxon>Agaricomycetidae</taxon>
        <taxon>Jaapiales</taxon>
        <taxon>Jaapiaceae</taxon>
        <taxon>Jaapia</taxon>
    </lineage>
</organism>
<feature type="transmembrane region" description="Helical" evidence="1">
    <location>
        <begin position="261"/>
        <end position="283"/>
    </location>
</feature>
<dbReference type="STRING" id="933084.A0A067QL60"/>
<dbReference type="AlphaFoldDB" id="A0A067QL60"/>
<keyword evidence="1" id="KW-1133">Transmembrane helix</keyword>
<dbReference type="PANTHER" id="PTHR24096">
    <property type="entry name" value="LONG-CHAIN-FATTY-ACID--COA LIGASE"/>
    <property type="match status" value="1"/>
</dbReference>
<feature type="domain" description="AMP-dependent synthetase/ligase" evidence="2">
    <location>
        <begin position="47"/>
        <end position="253"/>
    </location>
</feature>
<keyword evidence="1" id="KW-0812">Transmembrane</keyword>
<dbReference type="InterPro" id="IPR045851">
    <property type="entry name" value="AMP-bd_C_sf"/>
</dbReference>
<evidence type="ECO:0000313" key="4">
    <source>
        <dbReference type="EMBL" id="KDQ63356.1"/>
    </source>
</evidence>
<name>A0A067QL60_9AGAM</name>
<dbReference type="SUPFAM" id="SSF56801">
    <property type="entry name" value="Acetyl-CoA synthetase-like"/>
    <property type="match status" value="1"/>
</dbReference>
<sequence>MAEIFGVGGPLPTIPDDLSLAQFILDAHIPTRPIRKGGIPWLIEDRTGRKIGLEELRARTYGLANAFASTYKIQEEDVVCLFSPNHVVIWATHRLGAIVTAANPSYTASELAHQLKLTESRLLLVHPDCLDQALEASRMANISSDRIILFDASPDAPYPCINQLVQEGLSRAASFTETPQPGYFWLFRPSAPITHDIQAVAIPHYAPIANCMQVAVNYKINEYLPSGVVPMFRVGDVALAAVPFFHGYALVSWYGNCRPPSLHFSFLSQLVAFLFSGVTLVVAPKFDFEDMLRSIEKYRVNILPIVPPHVVLLCKHPAVKKYDLSSITFCLVAAAPLSAELTSQLAKVIPGSRIGQGYGLTETCVGVAIVPLSQKIGTLGSGGQLIPGIVARVLKPDGSLAKTGEPGELMVKSPSNASHYFKDDKSTKETFIDGYVSTFPSWEEILKVRGFQVAPAELEDHLLDHPDVADACVVGLPDEYSGELPLAYVSLHPHAIERISHNHDETAKIKNSILRHVSDHKVYYKHLAGVEFVDVIPKSAAGKLLRRVLREKAKESNARREIQVSSRSKL</sequence>